<dbReference type="PRINTS" id="PR00081">
    <property type="entry name" value="GDHRDH"/>
</dbReference>
<dbReference type="CDD" id="cd05233">
    <property type="entry name" value="SDR_c"/>
    <property type="match status" value="1"/>
</dbReference>
<protein>
    <submittedName>
        <fullName evidence="3">SDR family NAD(P)-dependent oxidoreductase</fullName>
        <ecNumber evidence="3">1.1.1.-</ecNumber>
    </submittedName>
</protein>
<dbReference type="PRINTS" id="PR00080">
    <property type="entry name" value="SDRFAMILY"/>
</dbReference>
<dbReference type="InterPro" id="IPR036291">
    <property type="entry name" value="NAD(P)-bd_dom_sf"/>
</dbReference>
<proteinExistence type="inferred from homology"/>
<keyword evidence="2 3" id="KW-0560">Oxidoreductase</keyword>
<dbReference type="PROSITE" id="PS00061">
    <property type="entry name" value="ADH_SHORT"/>
    <property type="match status" value="1"/>
</dbReference>
<name>A0ABW3C4H0_SPHXN</name>
<dbReference type="PANTHER" id="PTHR24321">
    <property type="entry name" value="DEHYDROGENASES, SHORT CHAIN"/>
    <property type="match status" value="1"/>
</dbReference>
<evidence type="ECO:0000313" key="3">
    <source>
        <dbReference type="EMBL" id="MFD0849385.1"/>
    </source>
</evidence>
<organism evidence="3 4">
    <name type="scientific">Sphingosinicella xenopeptidilytica</name>
    <dbReference type="NCBI Taxonomy" id="364098"/>
    <lineage>
        <taxon>Bacteria</taxon>
        <taxon>Pseudomonadati</taxon>
        <taxon>Pseudomonadota</taxon>
        <taxon>Alphaproteobacteria</taxon>
        <taxon>Sphingomonadales</taxon>
        <taxon>Sphingosinicellaceae</taxon>
        <taxon>Sphingosinicella</taxon>
    </lineage>
</organism>
<dbReference type="RefSeq" id="WP_381491850.1">
    <property type="nucleotide sequence ID" value="NZ_JBHTIK010000008.1"/>
</dbReference>
<dbReference type="PANTHER" id="PTHR24321:SF14">
    <property type="entry name" value="SHORT-CHAIN TYPE DEHYDROGENASE_REDUCTASE BLR2146-RELATED"/>
    <property type="match status" value="1"/>
</dbReference>
<keyword evidence="4" id="KW-1185">Reference proteome</keyword>
<comment type="caution">
    <text evidence="3">The sequence shown here is derived from an EMBL/GenBank/DDBJ whole genome shotgun (WGS) entry which is preliminary data.</text>
</comment>
<dbReference type="Proteomes" id="UP001597124">
    <property type="component" value="Unassembled WGS sequence"/>
</dbReference>
<dbReference type="Pfam" id="PF13561">
    <property type="entry name" value="adh_short_C2"/>
    <property type="match status" value="1"/>
</dbReference>
<gene>
    <name evidence="3" type="ORF">ACFQ00_13695</name>
</gene>
<dbReference type="InterPro" id="IPR020904">
    <property type="entry name" value="Sc_DH/Rdtase_CS"/>
</dbReference>
<dbReference type="InterPro" id="IPR002347">
    <property type="entry name" value="SDR_fam"/>
</dbReference>
<evidence type="ECO:0000256" key="1">
    <source>
        <dbReference type="ARBA" id="ARBA00006484"/>
    </source>
</evidence>
<comment type="similarity">
    <text evidence="1">Belongs to the short-chain dehydrogenases/reductases (SDR) family.</text>
</comment>
<evidence type="ECO:0000256" key="2">
    <source>
        <dbReference type="ARBA" id="ARBA00023002"/>
    </source>
</evidence>
<accession>A0ABW3C4H0</accession>
<evidence type="ECO:0000313" key="4">
    <source>
        <dbReference type="Proteomes" id="UP001597124"/>
    </source>
</evidence>
<dbReference type="EMBL" id="JBHTIK010000008">
    <property type="protein sequence ID" value="MFD0849385.1"/>
    <property type="molecule type" value="Genomic_DNA"/>
</dbReference>
<sequence length="269" mass="28206">MSSLHDKIALITGGGSGIGRATALLMAERGAAVMIAGTNRDAGAAVASEIHAMGGRAESIHMDLRVEADIKAAVEATVARFGRIDILHNNAAYAPTHVLGEDVDILSISTETWDAVMAGTLRGTMLGCRYGVIEMLKTGGGAIINTTSMYGVSAFNRMPAYSVSKGAIHILTQHVATRFGRRGIRCNAIAPSMVRTPMLEAAVPEAFISINEDASLTGRIADPDDIARIVAFLASSDAAHLTGQIIHADGGTTAHLATYADTRRFFGEE</sequence>
<dbReference type="GO" id="GO:0016491">
    <property type="term" value="F:oxidoreductase activity"/>
    <property type="evidence" value="ECO:0007669"/>
    <property type="project" value="UniProtKB-KW"/>
</dbReference>
<dbReference type="Gene3D" id="3.40.50.720">
    <property type="entry name" value="NAD(P)-binding Rossmann-like Domain"/>
    <property type="match status" value="1"/>
</dbReference>
<reference evidence="4" key="1">
    <citation type="journal article" date="2019" name="Int. J. Syst. Evol. Microbiol.">
        <title>The Global Catalogue of Microorganisms (GCM) 10K type strain sequencing project: providing services to taxonomists for standard genome sequencing and annotation.</title>
        <authorList>
            <consortium name="The Broad Institute Genomics Platform"/>
            <consortium name="The Broad Institute Genome Sequencing Center for Infectious Disease"/>
            <person name="Wu L."/>
            <person name="Ma J."/>
        </authorList>
    </citation>
    <scope>NUCLEOTIDE SEQUENCE [LARGE SCALE GENOMIC DNA]</scope>
    <source>
        <strain evidence="4">CCUG 52537</strain>
    </source>
</reference>
<dbReference type="SUPFAM" id="SSF51735">
    <property type="entry name" value="NAD(P)-binding Rossmann-fold domains"/>
    <property type="match status" value="1"/>
</dbReference>
<dbReference type="EC" id="1.1.1.-" evidence="3"/>